<keyword evidence="3" id="KW-0418">Kinase</keyword>
<dbReference type="AlphaFoldDB" id="A0AAW1P4N0"/>
<evidence type="ECO:0000259" key="7">
    <source>
        <dbReference type="PROSITE" id="PS50011"/>
    </source>
</evidence>
<gene>
    <name evidence="8" type="ORF">WJX72_005438</name>
</gene>
<dbReference type="EMBL" id="JALJOR010000019">
    <property type="protein sequence ID" value="KAK9803921.1"/>
    <property type="molecule type" value="Genomic_DNA"/>
</dbReference>
<sequence length="622" mass="67262">MLQALLLCSCWIAPAAVQGACILRTGFDASHRGVVAQPQFWQPTFSTYLKHALGQELNCTFETVVIPTIDGLFDAAQAGSIDFVMTDVAIRECLESEFGVSAMATLVNLANGSETTFYGGSILVRANRTDINSLADVVGKKLVAGASPALAAGCQMQWGEMQASGVNIFTDAIQVNFALESQAAVNDVLSGAADVAFARSDLLWRMAAQGMVDPQDFKVLAARSYPNYPYPISTPLYPEWAVGALPHVPPDIRSQVAIALMRMSAGDPAARQAGYSRWTSPYAYAQVNRLQARLQYVSSEGRCLRSTDFFGAITCPPKHVKRPEADVMTAEGCVSHGQSCPEGYNCICNPCVALPPPPNPYIWGMRPYILGVVVGMVVLLLLLLAFIWLRKHTAIVPHIPFEELNLSPNSPELERGDLGPVLKGLYRGTAVARQPSVRQSLFCMACGVACALVPETVGDVVTKGGRRVWHGTAGLVKHIVKPRRRLLQNALLDAQAAVHLRHPNIVAAMGISTEPRTGDLLLVESAPEKGTLYNFLQNDTVGLELDMMLSILRNVVAGMCCLHSSNPPILNPDLSSESVLLDSMYQAQLANWPLHRRPSPSTQDASHVLWTAPELLQGSKPN</sequence>
<dbReference type="PROSITE" id="PS50011">
    <property type="entry name" value="PROTEIN_KINASE_DOM"/>
    <property type="match status" value="1"/>
</dbReference>
<keyword evidence="5" id="KW-0812">Transmembrane</keyword>
<keyword evidence="6" id="KW-0732">Signal</keyword>
<keyword evidence="4" id="KW-0067">ATP-binding</keyword>
<dbReference type="PANTHER" id="PTHR44329:SF288">
    <property type="entry name" value="MITOGEN-ACTIVATED PROTEIN KINASE KINASE KINASE 20"/>
    <property type="match status" value="1"/>
</dbReference>
<keyword evidence="1" id="KW-0808">Transferase</keyword>
<evidence type="ECO:0000313" key="9">
    <source>
        <dbReference type="Proteomes" id="UP001489004"/>
    </source>
</evidence>
<dbReference type="Gene3D" id="1.10.510.10">
    <property type="entry name" value="Transferase(Phosphotransferase) domain 1"/>
    <property type="match status" value="1"/>
</dbReference>
<dbReference type="GO" id="GO:0005524">
    <property type="term" value="F:ATP binding"/>
    <property type="evidence" value="ECO:0007669"/>
    <property type="project" value="UniProtKB-KW"/>
</dbReference>
<evidence type="ECO:0000256" key="1">
    <source>
        <dbReference type="ARBA" id="ARBA00022679"/>
    </source>
</evidence>
<name>A0AAW1P4N0_9CHLO</name>
<keyword evidence="5" id="KW-1133">Transmembrane helix</keyword>
<comment type="caution">
    <text evidence="8">The sequence shown here is derived from an EMBL/GenBank/DDBJ whole genome shotgun (WGS) entry which is preliminary data.</text>
</comment>
<evidence type="ECO:0000256" key="2">
    <source>
        <dbReference type="ARBA" id="ARBA00022741"/>
    </source>
</evidence>
<dbReference type="InterPro" id="IPR011009">
    <property type="entry name" value="Kinase-like_dom_sf"/>
</dbReference>
<dbReference type="InterPro" id="IPR000719">
    <property type="entry name" value="Prot_kinase_dom"/>
</dbReference>
<organism evidence="8 9">
    <name type="scientific">[Myrmecia] bisecta</name>
    <dbReference type="NCBI Taxonomy" id="41462"/>
    <lineage>
        <taxon>Eukaryota</taxon>
        <taxon>Viridiplantae</taxon>
        <taxon>Chlorophyta</taxon>
        <taxon>core chlorophytes</taxon>
        <taxon>Trebouxiophyceae</taxon>
        <taxon>Trebouxiales</taxon>
        <taxon>Trebouxiaceae</taxon>
        <taxon>Myrmecia</taxon>
    </lineage>
</organism>
<dbReference type="InterPro" id="IPR001245">
    <property type="entry name" value="Ser-Thr/Tyr_kinase_cat_dom"/>
</dbReference>
<evidence type="ECO:0000256" key="5">
    <source>
        <dbReference type="SAM" id="Phobius"/>
    </source>
</evidence>
<dbReference type="SUPFAM" id="SSF56112">
    <property type="entry name" value="Protein kinase-like (PK-like)"/>
    <property type="match status" value="1"/>
</dbReference>
<feature type="transmembrane region" description="Helical" evidence="5">
    <location>
        <begin position="368"/>
        <end position="389"/>
    </location>
</feature>
<dbReference type="InterPro" id="IPR051681">
    <property type="entry name" value="Ser/Thr_Kinases-Pseudokinases"/>
</dbReference>
<feature type="chain" id="PRO_5043463751" description="Protein kinase domain-containing protein" evidence="6">
    <location>
        <begin position="20"/>
        <end position="622"/>
    </location>
</feature>
<reference evidence="8 9" key="1">
    <citation type="journal article" date="2024" name="Nat. Commun.">
        <title>Phylogenomics reveals the evolutionary origins of lichenization in chlorophyte algae.</title>
        <authorList>
            <person name="Puginier C."/>
            <person name="Libourel C."/>
            <person name="Otte J."/>
            <person name="Skaloud P."/>
            <person name="Haon M."/>
            <person name="Grisel S."/>
            <person name="Petersen M."/>
            <person name="Berrin J.G."/>
            <person name="Delaux P.M."/>
            <person name="Dal Grande F."/>
            <person name="Keller J."/>
        </authorList>
    </citation>
    <scope>NUCLEOTIDE SEQUENCE [LARGE SCALE GENOMIC DNA]</scope>
    <source>
        <strain evidence="8 9">SAG 2043</strain>
    </source>
</reference>
<protein>
    <recommendedName>
        <fullName evidence="7">Protein kinase domain-containing protein</fullName>
    </recommendedName>
</protein>
<evidence type="ECO:0000313" key="8">
    <source>
        <dbReference type="EMBL" id="KAK9803921.1"/>
    </source>
</evidence>
<keyword evidence="5" id="KW-0472">Membrane</keyword>
<dbReference type="Pfam" id="PF12974">
    <property type="entry name" value="Phosphonate-bd"/>
    <property type="match status" value="1"/>
</dbReference>
<dbReference type="PANTHER" id="PTHR44329">
    <property type="entry name" value="SERINE/THREONINE-PROTEIN KINASE TNNI3K-RELATED"/>
    <property type="match status" value="1"/>
</dbReference>
<evidence type="ECO:0000256" key="6">
    <source>
        <dbReference type="SAM" id="SignalP"/>
    </source>
</evidence>
<keyword evidence="9" id="KW-1185">Reference proteome</keyword>
<dbReference type="Proteomes" id="UP001489004">
    <property type="component" value="Unassembled WGS sequence"/>
</dbReference>
<accession>A0AAW1P4N0</accession>
<dbReference type="Gene3D" id="3.40.190.10">
    <property type="entry name" value="Periplasmic binding protein-like II"/>
    <property type="match status" value="2"/>
</dbReference>
<feature type="signal peptide" evidence="6">
    <location>
        <begin position="1"/>
        <end position="19"/>
    </location>
</feature>
<feature type="domain" description="Protein kinase" evidence="7">
    <location>
        <begin position="407"/>
        <end position="622"/>
    </location>
</feature>
<evidence type="ECO:0000256" key="3">
    <source>
        <dbReference type="ARBA" id="ARBA00022777"/>
    </source>
</evidence>
<evidence type="ECO:0000256" key="4">
    <source>
        <dbReference type="ARBA" id="ARBA00022840"/>
    </source>
</evidence>
<dbReference type="SUPFAM" id="SSF53850">
    <property type="entry name" value="Periplasmic binding protein-like II"/>
    <property type="match status" value="1"/>
</dbReference>
<keyword evidence="2" id="KW-0547">Nucleotide-binding</keyword>
<dbReference type="GO" id="GO:0004674">
    <property type="term" value="F:protein serine/threonine kinase activity"/>
    <property type="evidence" value="ECO:0007669"/>
    <property type="project" value="TreeGrafter"/>
</dbReference>
<proteinExistence type="predicted"/>
<dbReference type="Pfam" id="PF07714">
    <property type="entry name" value="PK_Tyr_Ser-Thr"/>
    <property type="match status" value="1"/>
</dbReference>